<dbReference type="PANTHER" id="PTHR43767">
    <property type="entry name" value="LONG-CHAIN-FATTY-ACID--COA LIGASE"/>
    <property type="match status" value="1"/>
</dbReference>
<dbReference type="InterPro" id="IPR042099">
    <property type="entry name" value="ANL_N_sf"/>
</dbReference>
<dbReference type="Proteomes" id="UP000448575">
    <property type="component" value="Unassembled WGS sequence"/>
</dbReference>
<feature type="domain" description="AMP-dependent synthetase/ligase" evidence="1">
    <location>
        <begin position="15"/>
        <end position="373"/>
    </location>
</feature>
<comment type="caution">
    <text evidence="3">The sequence shown here is derived from an EMBL/GenBank/DDBJ whole genome shotgun (WGS) entry which is preliminary data.</text>
</comment>
<dbReference type="SUPFAM" id="SSF56801">
    <property type="entry name" value="Acetyl-CoA synthetase-like"/>
    <property type="match status" value="1"/>
</dbReference>
<protein>
    <submittedName>
        <fullName evidence="3">AMP-binding protein</fullName>
    </submittedName>
</protein>
<reference evidence="3 4" key="1">
    <citation type="submission" date="2019-12" db="EMBL/GenBank/DDBJ databases">
        <title>Novel species isolated from a subtropical stream in China.</title>
        <authorList>
            <person name="Lu H."/>
        </authorList>
    </citation>
    <scope>NUCLEOTIDE SEQUENCE [LARGE SCALE GENOMIC DNA]</scope>
    <source>
        <strain evidence="3 4">DS3</strain>
    </source>
</reference>
<dbReference type="Pfam" id="PF00501">
    <property type="entry name" value="AMP-binding"/>
    <property type="match status" value="1"/>
</dbReference>
<dbReference type="Gene3D" id="3.30.300.30">
    <property type="match status" value="1"/>
</dbReference>
<keyword evidence="4" id="KW-1185">Reference proteome</keyword>
<evidence type="ECO:0000259" key="1">
    <source>
        <dbReference type="Pfam" id="PF00501"/>
    </source>
</evidence>
<dbReference type="EMBL" id="WWCJ01000010">
    <property type="protein sequence ID" value="MYN03576.1"/>
    <property type="molecule type" value="Genomic_DNA"/>
</dbReference>
<dbReference type="InterPro" id="IPR045851">
    <property type="entry name" value="AMP-bd_C_sf"/>
</dbReference>
<organism evidence="3 4">
    <name type="scientific">Pseudoduganella guangdongensis</name>
    <dbReference type="NCBI Taxonomy" id="2692179"/>
    <lineage>
        <taxon>Bacteria</taxon>
        <taxon>Pseudomonadati</taxon>
        <taxon>Pseudomonadota</taxon>
        <taxon>Betaproteobacteria</taxon>
        <taxon>Burkholderiales</taxon>
        <taxon>Oxalobacteraceae</taxon>
        <taxon>Telluria group</taxon>
        <taxon>Pseudoduganella</taxon>
    </lineage>
</organism>
<gene>
    <name evidence="3" type="ORF">GTP41_15880</name>
</gene>
<dbReference type="PROSITE" id="PS00455">
    <property type="entry name" value="AMP_BINDING"/>
    <property type="match status" value="1"/>
</dbReference>
<proteinExistence type="predicted"/>
<dbReference type="InterPro" id="IPR020845">
    <property type="entry name" value="AMP-binding_CS"/>
</dbReference>
<feature type="domain" description="AMP-binding enzyme C-terminal" evidence="2">
    <location>
        <begin position="424"/>
        <end position="498"/>
    </location>
</feature>
<dbReference type="AlphaFoldDB" id="A0A6N9HJS6"/>
<dbReference type="RefSeq" id="WP_161026545.1">
    <property type="nucleotide sequence ID" value="NZ_WWCJ01000010.1"/>
</dbReference>
<sequence>MTERMQDTLGTLVSRSARRNGSAPALLENGRSMSYAQLDEDSNRFAQHLLASGLQPGDKVAMLSPNSMEFMVAAFGILKAGLVWVPVNAMLSPPEVAYIVQHAEARLLVVDAQLGAHPAWSAALPALGVPLVRCGPGAEGAGTLAQALAGQPPSPPALEIDENALALIMYTSGTTGNPKGAMHSHRSVLAAVMSNAVTISVVPQDVLSAILPLFHCAQFSMSAAGLACGAAISIARGFDPAAVLATLARDKVSVIAALPAMYGALLQHPARAQHDLSTLRLAIYAMAPMAPELLRRLMQEFCPRFALGSGQTEMFPMTVYFPPEQQLQRTGNCWGQSTPVNDTALMDADGALLGPGQVGEIVHRGANAMLGYFKDPEATAAARRFGWHHTGDLGMWDEDGFLHFKGRLKDLIKTGGENVPAIRVEEALLGHPAVAVAAVVGLPHSEWIEAVTAFVCLKPGQSADAGALQEHCRATLAGFEIPKHIAIVETLPMTSTGKIQKHVLRANHQALYR</sequence>
<dbReference type="Pfam" id="PF13193">
    <property type="entry name" value="AMP-binding_C"/>
    <property type="match status" value="1"/>
</dbReference>
<dbReference type="InterPro" id="IPR025110">
    <property type="entry name" value="AMP-bd_C"/>
</dbReference>
<evidence type="ECO:0000313" key="4">
    <source>
        <dbReference type="Proteomes" id="UP000448575"/>
    </source>
</evidence>
<name>A0A6N9HJS6_9BURK</name>
<dbReference type="InterPro" id="IPR050237">
    <property type="entry name" value="ATP-dep_AMP-bd_enzyme"/>
</dbReference>
<evidence type="ECO:0000313" key="3">
    <source>
        <dbReference type="EMBL" id="MYN03576.1"/>
    </source>
</evidence>
<dbReference type="InterPro" id="IPR000873">
    <property type="entry name" value="AMP-dep_synth/lig_dom"/>
</dbReference>
<dbReference type="PANTHER" id="PTHR43767:SF1">
    <property type="entry name" value="NONRIBOSOMAL PEPTIDE SYNTHASE PES1 (EUROFUNG)-RELATED"/>
    <property type="match status" value="1"/>
</dbReference>
<evidence type="ECO:0000259" key="2">
    <source>
        <dbReference type="Pfam" id="PF13193"/>
    </source>
</evidence>
<dbReference type="Gene3D" id="3.40.50.12780">
    <property type="entry name" value="N-terminal domain of ligase-like"/>
    <property type="match status" value="1"/>
</dbReference>
<accession>A0A6N9HJS6</accession>
<dbReference type="GO" id="GO:0016878">
    <property type="term" value="F:acid-thiol ligase activity"/>
    <property type="evidence" value="ECO:0007669"/>
    <property type="project" value="UniProtKB-ARBA"/>
</dbReference>